<gene>
    <name evidence="3" type="ORF">CR152_14775</name>
</gene>
<feature type="transmembrane region" description="Helical" evidence="1">
    <location>
        <begin position="147"/>
        <end position="167"/>
    </location>
</feature>
<feature type="transmembrane region" description="Helical" evidence="1">
    <location>
        <begin position="99"/>
        <end position="127"/>
    </location>
</feature>
<accession>A0A2D2DKY7</accession>
<keyword evidence="1" id="KW-0472">Membrane</keyword>
<sequence>MLGVTAWKYNCESMDKKKETFPNVLEALMLFVALYMVEYVVGAALYDVRGVLSMEPRDLTGMIMVLGNGVIFTVVMHYKGLTYRELFHSSSASASATMLVVFPAIALTLPLIFMAMSMLDAATVMLFPMTSQEQALFANMKADSVGMIVAICVLAPVLEEMLFRGIILRSFLGQYPKWAAILASAGLFGFAHMNIYQYVGAVIIGVFLGWLYERTKSLLPCIGHHAAYNTLCVAQEWSYVRDAQEGLPQFAFSSWLIAMLSGAAGAAFLYRVLHVPAAQRGE</sequence>
<dbReference type="Proteomes" id="UP000229897">
    <property type="component" value="Chromosome"/>
</dbReference>
<feature type="domain" description="CAAX prenyl protease 2/Lysostaphin resistance protein A-like" evidence="2">
    <location>
        <begin position="144"/>
        <end position="230"/>
    </location>
</feature>
<dbReference type="EMBL" id="CP024608">
    <property type="protein sequence ID" value="ATQ75648.1"/>
    <property type="molecule type" value="Genomic_DNA"/>
</dbReference>
<evidence type="ECO:0000313" key="4">
    <source>
        <dbReference type="Proteomes" id="UP000229897"/>
    </source>
</evidence>
<dbReference type="PANTHER" id="PTHR36435:SF1">
    <property type="entry name" value="CAAX AMINO TERMINAL PROTEASE FAMILY PROTEIN"/>
    <property type="match status" value="1"/>
</dbReference>
<keyword evidence="3" id="KW-0378">Hydrolase</keyword>
<organism evidence="3 4">
    <name type="scientific">Massilia violaceinigra</name>
    <dbReference type="NCBI Taxonomy" id="2045208"/>
    <lineage>
        <taxon>Bacteria</taxon>
        <taxon>Pseudomonadati</taxon>
        <taxon>Pseudomonadota</taxon>
        <taxon>Betaproteobacteria</taxon>
        <taxon>Burkholderiales</taxon>
        <taxon>Oxalobacteraceae</taxon>
        <taxon>Telluria group</taxon>
        <taxon>Massilia</taxon>
    </lineage>
</organism>
<dbReference type="InterPro" id="IPR052710">
    <property type="entry name" value="CAAX_protease"/>
</dbReference>
<keyword evidence="3" id="KW-0645">Protease</keyword>
<evidence type="ECO:0000259" key="2">
    <source>
        <dbReference type="Pfam" id="PF02517"/>
    </source>
</evidence>
<dbReference type="GO" id="GO:0080120">
    <property type="term" value="P:CAAX-box protein maturation"/>
    <property type="evidence" value="ECO:0007669"/>
    <property type="project" value="UniProtKB-ARBA"/>
</dbReference>
<keyword evidence="3" id="KW-0482">Metalloprotease</keyword>
<reference evidence="3" key="1">
    <citation type="submission" date="2017-10" db="EMBL/GenBank/DDBJ databases">
        <title>Massilia psychrophilum sp. nov., a novel purple-pigmented bacterium isolated from Tianshan glacier, Xinjiang Municipality, China.</title>
        <authorList>
            <person name="Wang H."/>
        </authorList>
    </citation>
    <scope>NUCLEOTIDE SEQUENCE [LARGE SCALE GENOMIC DNA]</scope>
    <source>
        <strain evidence="3">B2</strain>
    </source>
</reference>
<dbReference type="KEGG" id="mass:CR152_14775"/>
<feature type="transmembrane region" description="Helical" evidence="1">
    <location>
        <begin position="24"/>
        <end position="46"/>
    </location>
</feature>
<dbReference type="InterPro" id="IPR003675">
    <property type="entry name" value="Rce1/LyrA-like_dom"/>
</dbReference>
<keyword evidence="1" id="KW-1133">Transmembrane helix</keyword>
<dbReference type="GO" id="GO:0006508">
    <property type="term" value="P:proteolysis"/>
    <property type="evidence" value="ECO:0007669"/>
    <property type="project" value="UniProtKB-KW"/>
</dbReference>
<proteinExistence type="predicted"/>
<dbReference type="GO" id="GO:0004175">
    <property type="term" value="F:endopeptidase activity"/>
    <property type="evidence" value="ECO:0007669"/>
    <property type="project" value="UniProtKB-ARBA"/>
</dbReference>
<dbReference type="PANTHER" id="PTHR36435">
    <property type="entry name" value="SLR1288 PROTEIN"/>
    <property type="match status" value="1"/>
</dbReference>
<name>A0A2D2DKY7_9BURK</name>
<feature type="transmembrane region" description="Helical" evidence="1">
    <location>
        <begin position="179"/>
        <end position="212"/>
    </location>
</feature>
<dbReference type="AlphaFoldDB" id="A0A2D2DKY7"/>
<dbReference type="Pfam" id="PF02517">
    <property type="entry name" value="Rce1-like"/>
    <property type="match status" value="1"/>
</dbReference>
<feature type="transmembrane region" description="Helical" evidence="1">
    <location>
        <begin position="250"/>
        <end position="270"/>
    </location>
</feature>
<keyword evidence="1" id="KW-0812">Transmembrane</keyword>
<protein>
    <submittedName>
        <fullName evidence="3">CPBP family intramembrane metalloprotease</fullName>
    </submittedName>
</protein>
<evidence type="ECO:0000313" key="3">
    <source>
        <dbReference type="EMBL" id="ATQ75648.1"/>
    </source>
</evidence>
<feature type="transmembrane region" description="Helical" evidence="1">
    <location>
        <begin position="58"/>
        <end position="78"/>
    </location>
</feature>
<dbReference type="GO" id="GO:0008237">
    <property type="term" value="F:metallopeptidase activity"/>
    <property type="evidence" value="ECO:0007669"/>
    <property type="project" value="UniProtKB-KW"/>
</dbReference>
<keyword evidence="4" id="KW-1185">Reference proteome</keyword>
<evidence type="ECO:0000256" key="1">
    <source>
        <dbReference type="SAM" id="Phobius"/>
    </source>
</evidence>